<sequence>MVSTMLSRIFMFSSTNQNLKNHLHLHKPNIIVLHYQSKKRYNVEYWGSLWQWFVGPKYTFSLKIWRRGKSSLPFILGRAETKRFGILSKLALQISVTVRVWTANRGRNRVNDNTTRHHAMSNIQNEQKQGKHDVGIQSASLQID</sequence>
<evidence type="ECO:0000313" key="3">
    <source>
        <dbReference type="Proteomes" id="UP001417504"/>
    </source>
</evidence>
<dbReference type="AlphaFoldDB" id="A0AAP0HZU3"/>
<dbReference type="EMBL" id="JBBNAE010000008">
    <property type="protein sequence ID" value="KAK9102299.1"/>
    <property type="molecule type" value="Genomic_DNA"/>
</dbReference>
<feature type="region of interest" description="Disordered" evidence="1">
    <location>
        <begin position="123"/>
        <end position="144"/>
    </location>
</feature>
<gene>
    <name evidence="2" type="ORF">Sjap_019553</name>
</gene>
<name>A0AAP0HZU3_9MAGN</name>
<protein>
    <submittedName>
        <fullName evidence="2">Uncharacterized protein</fullName>
    </submittedName>
</protein>
<evidence type="ECO:0000313" key="2">
    <source>
        <dbReference type="EMBL" id="KAK9102299.1"/>
    </source>
</evidence>
<reference evidence="2 3" key="1">
    <citation type="submission" date="2024-01" db="EMBL/GenBank/DDBJ databases">
        <title>Genome assemblies of Stephania.</title>
        <authorList>
            <person name="Yang L."/>
        </authorList>
    </citation>
    <scope>NUCLEOTIDE SEQUENCE [LARGE SCALE GENOMIC DNA]</scope>
    <source>
        <strain evidence="2">QJT</strain>
        <tissue evidence="2">Leaf</tissue>
    </source>
</reference>
<dbReference type="Proteomes" id="UP001417504">
    <property type="component" value="Unassembled WGS sequence"/>
</dbReference>
<proteinExistence type="predicted"/>
<evidence type="ECO:0000256" key="1">
    <source>
        <dbReference type="SAM" id="MobiDB-lite"/>
    </source>
</evidence>
<accession>A0AAP0HZU3</accession>
<keyword evidence="3" id="KW-1185">Reference proteome</keyword>
<comment type="caution">
    <text evidence="2">The sequence shown here is derived from an EMBL/GenBank/DDBJ whole genome shotgun (WGS) entry which is preliminary data.</text>
</comment>
<organism evidence="2 3">
    <name type="scientific">Stephania japonica</name>
    <dbReference type="NCBI Taxonomy" id="461633"/>
    <lineage>
        <taxon>Eukaryota</taxon>
        <taxon>Viridiplantae</taxon>
        <taxon>Streptophyta</taxon>
        <taxon>Embryophyta</taxon>
        <taxon>Tracheophyta</taxon>
        <taxon>Spermatophyta</taxon>
        <taxon>Magnoliopsida</taxon>
        <taxon>Ranunculales</taxon>
        <taxon>Menispermaceae</taxon>
        <taxon>Menispermoideae</taxon>
        <taxon>Cissampelideae</taxon>
        <taxon>Stephania</taxon>
    </lineage>
</organism>